<reference evidence="1 2" key="1">
    <citation type="journal article" date="2019" name="Nat. Ecol. Evol.">
        <title>Megaphylogeny resolves global patterns of mushroom evolution.</title>
        <authorList>
            <person name="Varga T."/>
            <person name="Krizsan K."/>
            <person name="Foldi C."/>
            <person name="Dima B."/>
            <person name="Sanchez-Garcia M."/>
            <person name="Sanchez-Ramirez S."/>
            <person name="Szollosi G.J."/>
            <person name="Szarkandi J.G."/>
            <person name="Papp V."/>
            <person name="Albert L."/>
            <person name="Andreopoulos W."/>
            <person name="Angelini C."/>
            <person name="Antonin V."/>
            <person name="Barry K.W."/>
            <person name="Bougher N.L."/>
            <person name="Buchanan P."/>
            <person name="Buyck B."/>
            <person name="Bense V."/>
            <person name="Catcheside P."/>
            <person name="Chovatia M."/>
            <person name="Cooper J."/>
            <person name="Damon W."/>
            <person name="Desjardin D."/>
            <person name="Finy P."/>
            <person name="Geml J."/>
            <person name="Haridas S."/>
            <person name="Hughes K."/>
            <person name="Justo A."/>
            <person name="Karasinski D."/>
            <person name="Kautmanova I."/>
            <person name="Kiss B."/>
            <person name="Kocsube S."/>
            <person name="Kotiranta H."/>
            <person name="LaButti K.M."/>
            <person name="Lechner B.E."/>
            <person name="Liimatainen K."/>
            <person name="Lipzen A."/>
            <person name="Lukacs Z."/>
            <person name="Mihaltcheva S."/>
            <person name="Morgado L.N."/>
            <person name="Niskanen T."/>
            <person name="Noordeloos M.E."/>
            <person name="Ohm R.A."/>
            <person name="Ortiz-Santana B."/>
            <person name="Ovrebo C."/>
            <person name="Racz N."/>
            <person name="Riley R."/>
            <person name="Savchenko A."/>
            <person name="Shiryaev A."/>
            <person name="Soop K."/>
            <person name="Spirin V."/>
            <person name="Szebenyi C."/>
            <person name="Tomsovsky M."/>
            <person name="Tulloss R.E."/>
            <person name="Uehling J."/>
            <person name="Grigoriev I.V."/>
            <person name="Vagvolgyi C."/>
            <person name="Papp T."/>
            <person name="Martin F.M."/>
            <person name="Miettinen O."/>
            <person name="Hibbett D.S."/>
            <person name="Nagy L.G."/>
        </authorList>
    </citation>
    <scope>NUCLEOTIDE SEQUENCE [LARGE SCALE GENOMIC DNA]</scope>
    <source>
        <strain evidence="1 2">NL-1719</strain>
    </source>
</reference>
<accession>A0ACD3AJL3</accession>
<evidence type="ECO:0000313" key="2">
    <source>
        <dbReference type="Proteomes" id="UP000308600"/>
    </source>
</evidence>
<evidence type="ECO:0000313" key="1">
    <source>
        <dbReference type="EMBL" id="TFK65916.1"/>
    </source>
</evidence>
<gene>
    <name evidence="1" type="ORF">BDN72DRAFT_824056</name>
</gene>
<proteinExistence type="predicted"/>
<protein>
    <submittedName>
        <fullName evidence="1">FAD-binding domain-containing protein</fullName>
    </submittedName>
</protein>
<name>A0ACD3AJL3_9AGAR</name>
<sequence>MRFSRPCWTHAFAISTLILSHLDVAQATWDLNSANSTCTKLVSQLGSALVVQTGPVYMIGVESAWSSFNSIRRPSCIVYPRTSTHVQVAMRAIYRDNVHYAVQSGGHSAMRGWNTVDDGVLIHFRFMKNVSYDAIKDTVTLEPGVRWGEATAALQPFGVTTPGGRLGDIGTGLLLGGGLSYFSPAYGFSADLLKEADVVLVDGRLVTATATNQYSDLFRALKGGANRFGIVTRYEMYAIHTGPPNTTPFYGGLIIYPEAQAEALLNATARYVRDVHDPNAAMLIALTFSNTNGAVVGTHMVTLFYRGTSLPAEVFGDFLRIPNSLNRTSPIDYTQACNLLGPGDDRGHGQLFGASAFSGDVGLYHNAYLQFKNFSTTFKSSLNGTVLAFTPIPESQTAAGRQRGGNAIDAPLRNYAAVQFYNQFVDDLTSVPGPVENGRQLVLSRMPRSPGLPLYINECDSKQNAFSTYGGYDFLKRTYKKYDPTRFNVRFTDGPIGL</sequence>
<dbReference type="EMBL" id="ML208421">
    <property type="protein sequence ID" value="TFK65916.1"/>
    <property type="molecule type" value="Genomic_DNA"/>
</dbReference>
<dbReference type="Proteomes" id="UP000308600">
    <property type="component" value="Unassembled WGS sequence"/>
</dbReference>
<organism evidence="1 2">
    <name type="scientific">Pluteus cervinus</name>
    <dbReference type="NCBI Taxonomy" id="181527"/>
    <lineage>
        <taxon>Eukaryota</taxon>
        <taxon>Fungi</taxon>
        <taxon>Dikarya</taxon>
        <taxon>Basidiomycota</taxon>
        <taxon>Agaricomycotina</taxon>
        <taxon>Agaricomycetes</taxon>
        <taxon>Agaricomycetidae</taxon>
        <taxon>Agaricales</taxon>
        <taxon>Pluteineae</taxon>
        <taxon>Pluteaceae</taxon>
        <taxon>Pluteus</taxon>
    </lineage>
</organism>
<keyword evidence="2" id="KW-1185">Reference proteome</keyword>